<accession>A0AAT9FP28</accession>
<name>A0AAT9FP28_9BACT</name>
<feature type="domain" description="Sialate O-acetylesterase" evidence="2">
    <location>
        <begin position="28"/>
        <end position="162"/>
    </location>
</feature>
<evidence type="ECO:0000259" key="2">
    <source>
        <dbReference type="Pfam" id="PF03629"/>
    </source>
</evidence>
<reference evidence="3" key="1">
    <citation type="submission" date="2024-07" db="EMBL/GenBank/DDBJ databases">
        <title>Complete genome sequence of Verrucomicrobiaceae bacterium NT6N.</title>
        <authorList>
            <person name="Huang C."/>
            <person name="Takami H."/>
            <person name="Hamasaki K."/>
        </authorList>
    </citation>
    <scope>NUCLEOTIDE SEQUENCE</scope>
    <source>
        <strain evidence="3">NT6N</strain>
    </source>
</reference>
<sequence length="355" mass="40214">MYLIMIRSVFAAITLSYGLSAVSSAETFKVFILAGQSNMVGQVQDGLLEHQATNAKTADLFSHLRKDGKWITRDDVFIKYEKKHGGLTKAYGSRGQRTGLELEYGTRLGDHYKQPVLLIKTCWGGHSLFQKFRSPSAGLPSEEFLQKELSNAIKRTKQNNEKRKRNDPLPTMEDIQAVYGSSYRMMMKEVQDTLAKYETLFPELKGKTPEISGFVWFQGWNDQYNGAELEYASNMKHFINDVRKDLKSPKLPFVIGVMGQNGSTPAKGAMKTIQEAQLAMEKMPEFKGNVTAVRTDVLVDKAAEKLYPDWKARFEEWKKVGSDRGYHYYGSAIWFNRIGKAFAEATIKLEHVTGS</sequence>
<dbReference type="InterPro" id="IPR052940">
    <property type="entry name" value="Carb_Esterase_6"/>
</dbReference>
<dbReference type="KEGG" id="osu:NT6N_27890"/>
<evidence type="ECO:0000313" key="3">
    <source>
        <dbReference type="EMBL" id="BDS07749.1"/>
    </source>
</evidence>
<dbReference type="PANTHER" id="PTHR31988:SF19">
    <property type="entry name" value="9-O-ACETYL-N-ACETYLNEURAMINIC ACID DEACETYLASE-RELATED"/>
    <property type="match status" value="1"/>
</dbReference>
<dbReference type="InterPro" id="IPR005181">
    <property type="entry name" value="SASA"/>
</dbReference>
<evidence type="ECO:0000256" key="1">
    <source>
        <dbReference type="ARBA" id="ARBA00022801"/>
    </source>
</evidence>
<dbReference type="EMBL" id="AP026866">
    <property type="protein sequence ID" value="BDS07749.1"/>
    <property type="molecule type" value="Genomic_DNA"/>
</dbReference>
<dbReference type="SUPFAM" id="SSF52266">
    <property type="entry name" value="SGNH hydrolase"/>
    <property type="match status" value="1"/>
</dbReference>
<proteinExistence type="predicted"/>
<dbReference type="PANTHER" id="PTHR31988">
    <property type="entry name" value="ESTERASE, PUTATIVE (DUF303)-RELATED"/>
    <property type="match status" value="1"/>
</dbReference>
<dbReference type="GO" id="GO:0016788">
    <property type="term" value="F:hydrolase activity, acting on ester bonds"/>
    <property type="evidence" value="ECO:0007669"/>
    <property type="project" value="UniProtKB-ARBA"/>
</dbReference>
<dbReference type="Gene3D" id="3.40.50.1110">
    <property type="entry name" value="SGNH hydrolase"/>
    <property type="match status" value="1"/>
</dbReference>
<keyword evidence="1" id="KW-0378">Hydrolase</keyword>
<dbReference type="Pfam" id="PF03629">
    <property type="entry name" value="SASA"/>
    <property type="match status" value="2"/>
</dbReference>
<dbReference type="InterPro" id="IPR036514">
    <property type="entry name" value="SGNH_hydro_sf"/>
</dbReference>
<organism evidence="3">
    <name type="scientific">Oceaniferula spumae</name>
    <dbReference type="NCBI Taxonomy" id="2979115"/>
    <lineage>
        <taxon>Bacteria</taxon>
        <taxon>Pseudomonadati</taxon>
        <taxon>Verrucomicrobiota</taxon>
        <taxon>Verrucomicrobiia</taxon>
        <taxon>Verrucomicrobiales</taxon>
        <taxon>Verrucomicrobiaceae</taxon>
        <taxon>Oceaniferula</taxon>
    </lineage>
</organism>
<dbReference type="AlphaFoldDB" id="A0AAT9FP28"/>
<gene>
    <name evidence="3" type="ORF">NT6N_27890</name>
</gene>
<protein>
    <submittedName>
        <fullName evidence="3">Sialate O-acetylesterase</fullName>
    </submittedName>
</protein>
<feature type="domain" description="Sialate O-acetylesterase" evidence="2">
    <location>
        <begin position="182"/>
        <end position="286"/>
    </location>
</feature>